<feature type="modified residue" description="N6-(pyridoxal phosphate)lysine" evidence="2">
    <location>
        <position position="184"/>
    </location>
</feature>
<dbReference type="InterPro" id="IPR000653">
    <property type="entry name" value="DegT/StrS_aminotransferase"/>
</dbReference>
<dbReference type="RefSeq" id="WP_002785996.1">
    <property type="nucleotide sequence ID" value="NZ_AP028382.1"/>
</dbReference>
<keyword evidence="2 3" id="KW-0663">Pyridoxal phosphate</keyword>
<evidence type="ECO:0000313" key="4">
    <source>
        <dbReference type="EMBL" id="EAK1509295.1"/>
    </source>
</evidence>
<name>A0A3Z8EAK5_CAMCO</name>
<dbReference type="Gene3D" id="3.40.640.10">
    <property type="entry name" value="Type I PLP-dependent aspartate aminotransferase-like (Major domain)"/>
    <property type="match status" value="1"/>
</dbReference>
<dbReference type="EMBL" id="AACDUL010000004">
    <property type="protein sequence ID" value="EAK1509295.1"/>
    <property type="molecule type" value="Genomic_DNA"/>
</dbReference>
<dbReference type="Gene3D" id="3.90.1150.10">
    <property type="entry name" value="Aspartate Aminotransferase, domain 1"/>
    <property type="match status" value="1"/>
</dbReference>
<reference evidence="5 7" key="2">
    <citation type="submission" date="2018-06" db="EMBL/GenBank/DDBJ databases">
        <authorList>
            <consortium name="NARMS: The National Antimicrobial Resistance Monitoring System"/>
        </authorList>
    </citation>
    <scope>NUCLEOTIDE SEQUENCE [LARGE SCALE GENOMIC DNA]</scope>
    <source>
        <strain evidence="5 7">FSIS11807978</strain>
    </source>
</reference>
<protein>
    <submittedName>
        <fullName evidence="4">DegT/DnrJ/EryC1/StrS aminotransferase family protein</fullName>
    </submittedName>
</protein>
<comment type="caution">
    <text evidence="4">The sequence shown here is derived from an EMBL/GenBank/DDBJ whole genome shotgun (WGS) entry which is preliminary data.</text>
</comment>
<dbReference type="GO" id="GO:0008483">
    <property type="term" value="F:transaminase activity"/>
    <property type="evidence" value="ECO:0007669"/>
    <property type="project" value="UniProtKB-KW"/>
</dbReference>
<dbReference type="GO" id="GO:0000271">
    <property type="term" value="P:polysaccharide biosynthetic process"/>
    <property type="evidence" value="ECO:0007669"/>
    <property type="project" value="TreeGrafter"/>
</dbReference>
<dbReference type="PANTHER" id="PTHR30244:SF42">
    <property type="entry name" value="UDP-2-ACETAMIDO-2-DEOXY-3-OXO-D-GLUCURONATE AMINOTRANSFERASE"/>
    <property type="match status" value="1"/>
</dbReference>
<dbReference type="Proteomes" id="UP000365807">
    <property type="component" value="Unassembled WGS sequence"/>
</dbReference>
<evidence type="ECO:0000313" key="5">
    <source>
        <dbReference type="EMBL" id="EAK4358455.1"/>
    </source>
</evidence>
<dbReference type="AlphaFoldDB" id="A0A3Z8EAK5"/>
<dbReference type="EMBL" id="AACGFG010000007">
    <property type="protein sequence ID" value="EAK4358455.1"/>
    <property type="molecule type" value="Genomic_DNA"/>
</dbReference>
<dbReference type="PIRSF" id="PIRSF000390">
    <property type="entry name" value="PLP_StrS"/>
    <property type="match status" value="1"/>
</dbReference>
<reference evidence="4 6" key="1">
    <citation type="submission" date="2018-05" db="EMBL/GenBank/DDBJ databases">
        <authorList>
            <consortium name="GenomeTrakr network: Whole genome sequencing for foodborne pathogen traceback"/>
        </authorList>
    </citation>
    <scope>NUCLEOTIDE SEQUENCE [LARGE SCALE GENOMIC DNA]</scope>
    <source>
        <strain evidence="4 6">NC_C6016</strain>
    </source>
</reference>
<dbReference type="InterPro" id="IPR015422">
    <property type="entry name" value="PyrdxlP-dep_Trfase_small"/>
</dbReference>
<gene>
    <name evidence="5" type="ORF">C6T04_05970</name>
    <name evidence="4" type="ORF">CJD00_03255</name>
</gene>
<keyword evidence="4" id="KW-0032">Aminotransferase</keyword>
<dbReference type="CDD" id="cd00616">
    <property type="entry name" value="AHBA_syn"/>
    <property type="match status" value="1"/>
</dbReference>
<dbReference type="Proteomes" id="UP000361993">
    <property type="component" value="Unassembled WGS sequence"/>
</dbReference>
<dbReference type="InterPro" id="IPR015421">
    <property type="entry name" value="PyrdxlP-dep_Trfase_major"/>
</dbReference>
<evidence type="ECO:0000256" key="3">
    <source>
        <dbReference type="RuleBase" id="RU004508"/>
    </source>
</evidence>
<organism evidence="4 6">
    <name type="scientific">Campylobacter coli</name>
    <dbReference type="NCBI Taxonomy" id="195"/>
    <lineage>
        <taxon>Bacteria</taxon>
        <taxon>Pseudomonadati</taxon>
        <taxon>Campylobacterota</taxon>
        <taxon>Epsilonproteobacteria</taxon>
        <taxon>Campylobacterales</taxon>
        <taxon>Campylobacteraceae</taxon>
        <taxon>Campylobacter</taxon>
    </lineage>
</organism>
<sequence length="359" mass="39908">MNFINLQAQYLKYKEEIDSEIASVLSSSSFIGGAKLNEFETNLAQYTHVQHAIGCSSGTSALYLALRALDIKQGDEVIVPSFTFIATAEMVALLGAKPVFVDINLDNFNIDFELLKNAISPKTKAIIAVSMFGQMSNLQELNTFCESKNISLIEDGAQSFGASFKSEKSCSIAKISCTSFFPSKPLGAYGDGGAIFCNDESIAKNLRILLNHGQTDRYKHEFIGINARLDTLQAAILNVKLKHLDEEINKRQEIAKFYNENLTNCQIPKIDENAISAYAQYSVLVEDRARVLKAFEKANIPYAIHYPTPLHKQPCFSEFSHLKLEKSEFASKHILSLPFSAFLSQSEQESVIKVFKEGL</sequence>
<comment type="similarity">
    <text evidence="3">Belongs to the DegT/DnrJ/EryC1 family.</text>
</comment>
<proteinExistence type="inferred from homology"/>
<feature type="active site" description="Proton acceptor" evidence="1">
    <location>
        <position position="184"/>
    </location>
</feature>
<evidence type="ECO:0000313" key="7">
    <source>
        <dbReference type="Proteomes" id="UP000365807"/>
    </source>
</evidence>
<accession>A0A3Z8EAK5</accession>
<dbReference type="PANTHER" id="PTHR30244">
    <property type="entry name" value="TRANSAMINASE"/>
    <property type="match status" value="1"/>
</dbReference>
<evidence type="ECO:0000256" key="1">
    <source>
        <dbReference type="PIRSR" id="PIRSR000390-1"/>
    </source>
</evidence>
<dbReference type="GO" id="GO:0030170">
    <property type="term" value="F:pyridoxal phosphate binding"/>
    <property type="evidence" value="ECO:0007669"/>
    <property type="project" value="TreeGrafter"/>
</dbReference>
<dbReference type="SUPFAM" id="SSF53383">
    <property type="entry name" value="PLP-dependent transferases"/>
    <property type="match status" value="1"/>
</dbReference>
<evidence type="ECO:0000256" key="2">
    <source>
        <dbReference type="PIRSR" id="PIRSR000390-2"/>
    </source>
</evidence>
<dbReference type="Pfam" id="PF01041">
    <property type="entry name" value="DegT_DnrJ_EryC1"/>
    <property type="match status" value="1"/>
</dbReference>
<evidence type="ECO:0000313" key="6">
    <source>
        <dbReference type="Proteomes" id="UP000361993"/>
    </source>
</evidence>
<dbReference type="InterPro" id="IPR015424">
    <property type="entry name" value="PyrdxlP-dep_Trfase"/>
</dbReference>
<keyword evidence="4" id="KW-0808">Transferase</keyword>